<reference evidence="2 3" key="1">
    <citation type="submission" date="2020-08" db="EMBL/GenBank/DDBJ databases">
        <title>Genomic Encyclopedia of Type Strains, Phase IV (KMG-IV): sequencing the most valuable type-strain genomes for metagenomic binning, comparative biology and taxonomic classification.</title>
        <authorList>
            <person name="Goeker M."/>
        </authorList>
    </citation>
    <scope>NUCLEOTIDE SEQUENCE [LARGE SCALE GENOMIC DNA]</scope>
    <source>
        <strain evidence="2 3">DSM 24163</strain>
    </source>
</reference>
<dbReference type="HAMAP" id="MF_00715">
    <property type="entry name" value="SlyX"/>
    <property type="match status" value="1"/>
</dbReference>
<dbReference type="Gene3D" id="1.20.5.300">
    <property type="match status" value="1"/>
</dbReference>
<organism evidence="2 3">
    <name type="scientific">Chiayiivirga flava</name>
    <dbReference type="NCBI Taxonomy" id="659595"/>
    <lineage>
        <taxon>Bacteria</taxon>
        <taxon>Pseudomonadati</taxon>
        <taxon>Pseudomonadota</taxon>
        <taxon>Gammaproteobacteria</taxon>
        <taxon>Lysobacterales</taxon>
        <taxon>Lysobacteraceae</taxon>
        <taxon>Chiayiivirga</taxon>
    </lineage>
</organism>
<dbReference type="Pfam" id="PF04102">
    <property type="entry name" value="SlyX"/>
    <property type="match status" value="1"/>
</dbReference>
<sequence length="69" mass="7914">MDNEPRWIELETRLAFQEHTLGELSRIVHEQRIDIDALRLRLDRALSDLGSLRDSLAGDAAPEPPPPHY</sequence>
<dbReference type="PANTHER" id="PTHR36508">
    <property type="entry name" value="PROTEIN SLYX"/>
    <property type="match status" value="1"/>
</dbReference>
<dbReference type="AlphaFoldDB" id="A0A7W8D4Q8"/>
<keyword evidence="3" id="KW-1185">Reference proteome</keyword>
<evidence type="ECO:0000313" key="3">
    <source>
        <dbReference type="Proteomes" id="UP000521199"/>
    </source>
</evidence>
<dbReference type="InterPro" id="IPR007236">
    <property type="entry name" value="SlyX"/>
</dbReference>
<protein>
    <recommendedName>
        <fullName evidence="1">Protein SlyX homolog</fullName>
    </recommendedName>
</protein>
<accession>A0A7W8D4Q8</accession>
<proteinExistence type="inferred from homology"/>
<dbReference type="PANTHER" id="PTHR36508:SF1">
    <property type="entry name" value="PROTEIN SLYX"/>
    <property type="match status" value="1"/>
</dbReference>
<dbReference type="RefSeq" id="WP_183958852.1">
    <property type="nucleotide sequence ID" value="NZ_JACHHP010000001.1"/>
</dbReference>
<comment type="similarity">
    <text evidence="1">Belongs to the SlyX family.</text>
</comment>
<evidence type="ECO:0000256" key="1">
    <source>
        <dbReference type="HAMAP-Rule" id="MF_00715"/>
    </source>
</evidence>
<gene>
    <name evidence="1" type="primary">slyX</name>
    <name evidence="2" type="ORF">HNQ52_000172</name>
</gene>
<name>A0A7W8D4Q8_9GAMM</name>
<dbReference type="Proteomes" id="UP000521199">
    <property type="component" value="Unassembled WGS sequence"/>
</dbReference>
<dbReference type="EMBL" id="JACHHP010000001">
    <property type="protein sequence ID" value="MBB5206656.1"/>
    <property type="molecule type" value="Genomic_DNA"/>
</dbReference>
<comment type="caution">
    <text evidence="2">The sequence shown here is derived from an EMBL/GenBank/DDBJ whole genome shotgun (WGS) entry which is preliminary data.</text>
</comment>
<evidence type="ECO:0000313" key="2">
    <source>
        <dbReference type="EMBL" id="MBB5206656.1"/>
    </source>
</evidence>